<dbReference type="Gene3D" id="3.20.80.10">
    <property type="entry name" value="Regulatory factor, effector binding domain"/>
    <property type="match status" value="1"/>
</dbReference>
<evidence type="ECO:0000313" key="3">
    <source>
        <dbReference type="EMBL" id="GAA0742240.1"/>
    </source>
</evidence>
<name>A0ABP3UXD4_9FLAO</name>
<keyword evidence="1" id="KW-0472">Membrane</keyword>
<dbReference type="Gene3D" id="3.30.530.20">
    <property type="match status" value="1"/>
</dbReference>
<accession>A0ABP3UXD4</accession>
<keyword evidence="1" id="KW-1133">Transmembrane helix</keyword>
<organism evidence="3 4">
    <name type="scientific">Gaetbulibacter jejuensis</name>
    <dbReference type="NCBI Taxonomy" id="584607"/>
    <lineage>
        <taxon>Bacteria</taxon>
        <taxon>Pseudomonadati</taxon>
        <taxon>Bacteroidota</taxon>
        <taxon>Flavobacteriia</taxon>
        <taxon>Flavobacteriales</taxon>
        <taxon>Flavobacteriaceae</taxon>
        <taxon>Gaetbulibacter</taxon>
    </lineage>
</organism>
<dbReference type="CDD" id="cd07818">
    <property type="entry name" value="SRPBCC_1"/>
    <property type="match status" value="1"/>
</dbReference>
<dbReference type="InterPro" id="IPR019587">
    <property type="entry name" value="Polyketide_cyclase/dehydratase"/>
</dbReference>
<dbReference type="SMART" id="SM00871">
    <property type="entry name" value="AraC_E_bind"/>
    <property type="match status" value="1"/>
</dbReference>
<dbReference type="InterPro" id="IPR011256">
    <property type="entry name" value="Reg_factor_effector_dom_sf"/>
</dbReference>
<dbReference type="InterPro" id="IPR029442">
    <property type="entry name" value="GyrI-like"/>
</dbReference>
<dbReference type="Proteomes" id="UP001500736">
    <property type="component" value="Unassembled WGS sequence"/>
</dbReference>
<dbReference type="InterPro" id="IPR023393">
    <property type="entry name" value="START-like_dom_sf"/>
</dbReference>
<evidence type="ECO:0000256" key="1">
    <source>
        <dbReference type="SAM" id="Phobius"/>
    </source>
</evidence>
<dbReference type="RefSeq" id="WP_131507823.1">
    <property type="nucleotide sequence ID" value="NZ_BAAAGF010000002.1"/>
</dbReference>
<feature type="transmembrane region" description="Helical" evidence="1">
    <location>
        <begin position="6"/>
        <end position="24"/>
    </location>
</feature>
<protein>
    <submittedName>
        <fullName evidence="3">SRPBCC family protein</fullName>
    </submittedName>
</protein>
<dbReference type="Pfam" id="PF06445">
    <property type="entry name" value="GyrI-like"/>
    <property type="match status" value="1"/>
</dbReference>
<comment type="caution">
    <text evidence="3">The sequence shown here is derived from an EMBL/GenBank/DDBJ whole genome shotgun (WGS) entry which is preliminary data.</text>
</comment>
<dbReference type="InterPro" id="IPR010499">
    <property type="entry name" value="AraC_E-bd"/>
</dbReference>
<reference evidence="4" key="1">
    <citation type="journal article" date="2019" name="Int. J. Syst. Evol. Microbiol.">
        <title>The Global Catalogue of Microorganisms (GCM) 10K type strain sequencing project: providing services to taxonomists for standard genome sequencing and annotation.</title>
        <authorList>
            <consortium name="The Broad Institute Genomics Platform"/>
            <consortium name="The Broad Institute Genome Sequencing Center for Infectious Disease"/>
            <person name="Wu L."/>
            <person name="Ma J."/>
        </authorList>
    </citation>
    <scope>NUCLEOTIDE SEQUENCE [LARGE SCALE GENOMIC DNA]</scope>
    <source>
        <strain evidence="4">JCM 15976</strain>
    </source>
</reference>
<keyword evidence="1" id="KW-0812">Transmembrane</keyword>
<dbReference type="EMBL" id="BAAAGF010000002">
    <property type="protein sequence ID" value="GAA0742240.1"/>
    <property type="molecule type" value="Genomic_DNA"/>
</dbReference>
<dbReference type="SUPFAM" id="SSF55961">
    <property type="entry name" value="Bet v1-like"/>
    <property type="match status" value="1"/>
</dbReference>
<sequence>MKALKYIFFLLLILIIGIAIYIAVQPNSFEVKRERTINAPAAVIYNNVIDFKNWEAWSSWVEKDPETVITLSEQTKGVGGAYSWVDSHGEGNMKTLATKPNVSIDQELQFGDFDPSKIQWEFTPTEDGKTNVVWKMNSENVPFIFKASALASGGFDNMIGPDFERGLEKLDSLVVESMKVYSIKVNGVTQHSGGFYLYNTTSCKISELDTKMQDMLPKVGAYAITHNITMAGPPFVYYHKWDEANNAVMFSCCIPTTSQVITADDSDILTGQLQPFKAVETTLTGDYANLKEAWDTTMKYITENNLEFTDENGPMLETYLTDPTSTPNPADWITKIYIAVK</sequence>
<dbReference type="SUPFAM" id="SSF55136">
    <property type="entry name" value="Probable bacterial effector-binding domain"/>
    <property type="match status" value="1"/>
</dbReference>
<gene>
    <name evidence="3" type="ORF">GCM10009431_14060</name>
</gene>
<feature type="domain" description="AraC effector-binding" evidence="2">
    <location>
        <begin position="201"/>
        <end position="341"/>
    </location>
</feature>
<evidence type="ECO:0000259" key="2">
    <source>
        <dbReference type="SMART" id="SM00871"/>
    </source>
</evidence>
<dbReference type="Pfam" id="PF10604">
    <property type="entry name" value="Polyketide_cyc2"/>
    <property type="match status" value="1"/>
</dbReference>
<proteinExistence type="predicted"/>
<evidence type="ECO:0000313" key="4">
    <source>
        <dbReference type="Proteomes" id="UP001500736"/>
    </source>
</evidence>
<keyword evidence="4" id="KW-1185">Reference proteome</keyword>